<dbReference type="Pfam" id="PF00589">
    <property type="entry name" value="Phage_integrase"/>
    <property type="match status" value="1"/>
</dbReference>
<dbReference type="InterPro" id="IPR010998">
    <property type="entry name" value="Integrase_recombinase_N"/>
</dbReference>
<dbReference type="PANTHER" id="PTHR30349">
    <property type="entry name" value="PHAGE INTEGRASE-RELATED"/>
    <property type="match status" value="1"/>
</dbReference>
<evidence type="ECO:0000259" key="5">
    <source>
        <dbReference type="PROSITE" id="PS51898"/>
    </source>
</evidence>
<dbReference type="SUPFAM" id="SSF56349">
    <property type="entry name" value="DNA breaking-rejoining enzymes"/>
    <property type="match status" value="1"/>
</dbReference>
<dbReference type="Gene3D" id="1.10.150.130">
    <property type="match status" value="1"/>
</dbReference>
<dbReference type="PANTHER" id="PTHR30349:SF64">
    <property type="entry name" value="PROPHAGE INTEGRASE INTD-RELATED"/>
    <property type="match status" value="1"/>
</dbReference>
<evidence type="ECO:0000313" key="6">
    <source>
        <dbReference type="EMBL" id="EFM83899.1"/>
    </source>
</evidence>
<evidence type="ECO:0000256" key="3">
    <source>
        <dbReference type="ARBA" id="ARBA00023125"/>
    </source>
</evidence>
<evidence type="ECO:0000313" key="7">
    <source>
        <dbReference type="Proteomes" id="UP000004846"/>
    </source>
</evidence>
<gene>
    <name evidence="6" type="ORF">HMPREF9498_00479</name>
</gene>
<reference evidence="6 7" key="1">
    <citation type="submission" date="2010-07" db="EMBL/GenBank/DDBJ databases">
        <authorList>
            <person name="Sid Ahmed O."/>
        </authorList>
    </citation>
    <scope>NUCLEOTIDE SEQUENCE [LARGE SCALE GENOMIC DNA]</scope>
    <source>
        <strain evidence="6 7">TX4248</strain>
    </source>
</reference>
<dbReference type="Gene3D" id="1.10.443.10">
    <property type="entry name" value="Intergrase catalytic core"/>
    <property type="match status" value="1"/>
</dbReference>
<evidence type="ECO:0000256" key="1">
    <source>
        <dbReference type="ARBA" id="ARBA00008857"/>
    </source>
</evidence>
<keyword evidence="4" id="KW-0233">DNA recombination</keyword>
<dbReference type="GO" id="GO:0003677">
    <property type="term" value="F:DNA binding"/>
    <property type="evidence" value="ECO:0007669"/>
    <property type="project" value="UniProtKB-KW"/>
</dbReference>
<accession>A0A125W948</accession>
<evidence type="ECO:0000256" key="4">
    <source>
        <dbReference type="ARBA" id="ARBA00023172"/>
    </source>
</evidence>
<organism evidence="6 7">
    <name type="scientific">Enterococcus faecalis TX4248</name>
    <dbReference type="NCBI Taxonomy" id="749495"/>
    <lineage>
        <taxon>Bacteria</taxon>
        <taxon>Bacillati</taxon>
        <taxon>Bacillota</taxon>
        <taxon>Bacilli</taxon>
        <taxon>Lactobacillales</taxon>
        <taxon>Enterococcaceae</taxon>
        <taxon>Enterococcus</taxon>
    </lineage>
</organism>
<dbReference type="AlphaFoldDB" id="A0A125W948"/>
<dbReference type="InterPro" id="IPR050090">
    <property type="entry name" value="Tyrosine_recombinase_XerCD"/>
</dbReference>
<dbReference type="InterPro" id="IPR004107">
    <property type="entry name" value="Integrase_SAM-like_N"/>
</dbReference>
<comment type="caution">
    <text evidence="6">The sequence shown here is derived from an EMBL/GenBank/DDBJ whole genome shotgun (WGS) entry which is preliminary data.</text>
</comment>
<dbReference type="InterPro" id="IPR011010">
    <property type="entry name" value="DNA_brk_join_enz"/>
</dbReference>
<dbReference type="Proteomes" id="UP000004846">
    <property type="component" value="Unassembled WGS sequence"/>
</dbReference>
<feature type="domain" description="Tyr recombinase" evidence="5">
    <location>
        <begin position="173"/>
        <end position="385"/>
    </location>
</feature>
<proteinExistence type="inferred from homology"/>
<dbReference type="InterPro" id="IPR002104">
    <property type="entry name" value="Integrase_catalytic"/>
</dbReference>
<sequence length="393" mass="45680">MATFKQYTKKGKKYWKVTAYLGVDYLTGKQINVTIRNCNTKKEAQLKLNQKKLDFDNGNLANEHTRLTTFEEVYYMWLDEYKKTVRESTFIATERRMKKHILPTFGKMRLERLTVKIVQKSVNEWYKKNEMGKVLLSYASRVCDYAVGLEIIDSNPFKKITKPSSLKKVEKNTKRKFYTKDELEHFLNTADSIANQAKEESLVLKYYADLDCAIFRLLSFTGIRVGEALALNWNDIDLKKQVVNINKTTAISTNGLTINDPKTPNSIRKISFDNKTAYILKKWKLRQREALMKKGGFKTQLIFTKIDGTMFRSQDIYQRSKRLAEKANLHSIGCHGFRHTHATLLFESDNVRSKIIQERLGHSSLQITMDTYTHISDEVTKEATDAFSSYVNF</sequence>
<evidence type="ECO:0000256" key="2">
    <source>
        <dbReference type="ARBA" id="ARBA00022908"/>
    </source>
</evidence>
<protein>
    <submittedName>
        <fullName evidence="6">Site-specific recombinase, phage integrase family</fullName>
    </submittedName>
</protein>
<keyword evidence="3" id="KW-0238">DNA-binding</keyword>
<keyword evidence="2" id="KW-0229">DNA integration</keyword>
<dbReference type="CDD" id="cd01189">
    <property type="entry name" value="INT_ICEBs1_C_like"/>
    <property type="match status" value="1"/>
</dbReference>
<dbReference type="PROSITE" id="PS51898">
    <property type="entry name" value="TYR_RECOMBINASE"/>
    <property type="match status" value="1"/>
</dbReference>
<dbReference type="RefSeq" id="WP_002365138.1">
    <property type="nucleotide sequence ID" value="NZ_GL454418.1"/>
</dbReference>
<dbReference type="EMBL" id="AEBR01000012">
    <property type="protein sequence ID" value="EFM83899.1"/>
    <property type="molecule type" value="Genomic_DNA"/>
</dbReference>
<comment type="similarity">
    <text evidence="1">Belongs to the 'phage' integrase family.</text>
</comment>
<dbReference type="GO" id="GO:0015074">
    <property type="term" value="P:DNA integration"/>
    <property type="evidence" value="ECO:0007669"/>
    <property type="project" value="UniProtKB-KW"/>
</dbReference>
<dbReference type="HOGENOM" id="CLU_027562_17_6_9"/>
<dbReference type="InterPro" id="IPR013762">
    <property type="entry name" value="Integrase-like_cat_sf"/>
</dbReference>
<dbReference type="GO" id="GO:0006310">
    <property type="term" value="P:DNA recombination"/>
    <property type="evidence" value="ECO:0007669"/>
    <property type="project" value="UniProtKB-KW"/>
</dbReference>
<name>A0A125W948_ENTFL</name>
<dbReference type="Pfam" id="PF14659">
    <property type="entry name" value="Phage_int_SAM_3"/>
    <property type="match status" value="1"/>
</dbReference>